<feature type="signal peptide" evidence="2">
    <location>
        <begin position="1"/>
        <end position="33"/>
    </location>
</feature>
<dbReference type="Proteomes" id="UP000033551">
    <property type="component" value="Unassembled WGS sequence"/>
</dbReference>
<proteinExistence type="predicted"/>
<evidence type="ECO:0000313" key="4">
    <source>
        <dbReference type="Proteomes" id="UP000033551"/>
    </source>
</evidence>
<gene>
    <name evidence="3" type="ORF">VR44_10890</name>
</gene>
<accession>A0A0F4JMM6</accession>
<dbReference type="InterPro" id="IPR043777">
    <property type="entry name" value="DUF5719"/>
</dbReference>
<dbReference type="EMBL" id="JZWV01000244">
    <property type="protein sequence ID" value="KJY35079.1"/>
    <property type="molecule type" value="Genomic_DNA"/>
</dbReference>
<evidence type="ECO:0000256" key="1">
    <source>
        <dbReference type="SAM" id="MobiDB-lite"/>
    </source>
</evidence>
<protein>
    <recommendedName>
        <fullName evidence="5">Secreted protein</fullName>
    </recommendedName>
</protein>
<keyword evidence="4" id="KW-1185">Reference proteome</keyword>
<reference evidence="3 4" key="1">
    <citation type="submission" date="2015-02" db="EMBL/GenBank/DDBJ databases">
        <authorList>
            <person name="Ju K.-S."/>
            <person name="Doroghazi J.R."/>
            <person name="Metcalf W."/>
        </authorList>
    </citation>
    <scope>NUCLEOTIDE SEQUENCE [LARGE SCALE GENOMIC DNA]</scope>
    <source>
        <strain evidence="3 4">NRRL ISP-5550</strain>
    </source>
</reference>
<feature type="region of interest" description="Disordered" evidence="1">
    <location>
        <begin position="72"/>
        <end position="105"/>
    </location>
</feature>
<dbReference type="OrthoDB" id="3729011at2"/>
<dbReference type="PROSITE" id="PS51257">
    <property type="entry name" value="PROKAR_LIPOPROTEIN"/>
    <property type="match status" value="1"/>
</dbReference>
<comment type="caution">
    <text evidence="3">The sequence shown here is derived from an EMBL/GenBank/DDBJ whole genome shotgun (WGS) entry which is preliminary data.</text>
</comment>
<evidence type="ECO:0000313" key="3">
    <source>
        <dbReference type="EMBL" id="KJY35079.1"/>
    </source>
</evidence>
<dbReference type="PATRIC" id="fig|68223.7.peg.6058"/>
<sequence length="496" mass="50112">MKQRAPLTLAAVTAALAACCGLAFLTAPTAAPAADARRAAAARMPVERSVLVCPAPSSSDIADTTYTSLTPAAPAQAAGKGTARLAGTDGKTVLEPREPGKPVAATVSGAEAPGLTGVAQGVMAPGWTAQQTTKVAVGQARGLLGLACTAPGTDFWFPGVSTAKGRQDYVHLTNPDDTSAEVDIKLYGPDGLLKPKPGMPDQVTEVKPHSTTKVWLPPLAADAQLQDVTAHVTTRSGRVGAAVQIAEDGVGSDWLPASGGPAGSLVLPGIPADATSVRLVAFAPGEDDADLLLKLSGPNGSISPAGKEQLHVKAGMTATVDLADLTRGEAGSLLLAPADPKKPVPVVAALRVVRGTGAKQELAFIPASPPVGERATVTDNRLDDKATTLTLTASGGADAKVRVTASQGTEGGRPAVQELTLKAGTTRTVTPTPAPAGGKGPYALTVETLSGGPVYAARTLTLPQEGAPMFTVQTFADDRSRVSVPHAVEDPSVLVR</sequence>
<organism evidence="3 4">
    <name type="scientific">Streptomyces katrae</name>
    <dbReference type="NCBI Taxonomy" id="68223"/>
    <lineage>
        <taxon>Bacteria</taxon>
        <taxon>Bacillati</taxon>
        <taxon>Actinomycetota</taxon>
        <taxon>Actinomycetes</taxon>
        <taxon>Kitasatosporales</taxon>
        <taxon>Streptomycetaceae</taxon>
        <taxon>Streptomyces</taxon>
    </lineage>
</organism>
<dbReference type="Pfam" id="PF18986">
    <property type="entry name" value="DUF5719"/>
    <property type="match status" value="1"/>
</dbReference>
<dbReference type="STRING" id="68223.GCA_002028425_02841"/>
<feature type="chain" id="PRO_5002471189" description="Secreted protein" evidence="2">
    <location>
        <begin position="34"/>
        <end position="496"/>
    </location>
</feature>
<keyword evidence="2" id="KW-0732">Signal</keyword>
<feature type="compositionally biased region" description="Low complexity" evidence="1">
    <location>
        <begin position="72"/>
        <end position="83"/>
    </location>
</feature>
<evidence type="ECO:0008006" key="5">
    <source>
        <dbReference type="Google" id="ProtNLM"/>
    </source>
</evidence>
<name>A0A0F4JMM6_9ACTN</name>
<evidence type="ECO:0000256" key="2">
    <source>
        <dbReference type="SAM" id="SignalP"/>
    </source>
</evidence>
<dbReference type="AlphaFoldDB" id="A0A0F4JMM6"/>
<dbReference type="RefSeq" id="WP_045947226.1">
    <property type="nucleotide sequence ID" value="NZ_JZWV01000244.1"/>
</dbReference>